<dbReference type="PANTHER" id="PTHR10359:SF18">
    <property type="entry name" value="ENDONUCLEASE III"/>
    <property type="match status" value="1"/>
</dbReference>
<dbReference type="GO" id="GO:0006285">
    <property type="term" value="P:base-excision repair, AP site formation"/>
    <property type="evidence" value="ECO:0007669"/>
    <property type="project" value="TreeGrafter"/>
</dbReference>
<dbReference type="InterPro" id="IPR011257">
    <property type="entry name" value="DNA_glycosylase"/>
</dbReference>
<dbReference type="CDD" id="cd00056">
    <property type="entry name" value="ENDO3c"/>
    <property type="match status" value="1"/>
</dbReference>
<dbReference type="SUPFAM" id="SSF48150">
    <property type="entry name" value="DNA-glycosylase"/>
    <property type="match status" value="1"/>
</dbReference>
<sequence>MDLKEKVKEIIRRLKEAYPEARIALHFENPLQLLVATILSAQCTDERVNQVTSYLFKKYRSPEDFVKVPLEELAEDIKSTGFYQQKAKYIQEACKIILEKFGGEVPRTMEELLELPGVARKTANIVLSNAYGVVEGIPVDTHVSRLSQRLGLVSSKQAEKIERELMELVPREDWFIFPYLLQAHGRKICQAKKPKCPECLLKDLCDAYLSQN</sequence>
<dbReference type="EC" id="4.2.99.18" evidence="12"/>
<keyword evidence="6 12" id="KW-0408">Iron</keyword>
<keyword evidence="2 12" id="KW-0004">4Fe-4S</keyword>
<dbReference type="InterPro" id="IPR003265">
    <property type="entry name" value="HhH-GPD_domain"/>
</dbReference>
<evidence type="ECO:0000313" key="14">
    <source>
        <dbReference type="EMBL" id="HGV55853.1"/>
    </source>
</evidence>
<keyword evidence="7 12" id="KW-0411">Iron-sulfur</keyword>
<protein>
    <recommendedName>
        <fullName evidence="12">Endonuclease III</fullName>
        <ecNumber evidence="12">4.2.99.18</ecNumber>
    </recommendedName>
    <alternativeName>
        <fullName evidence="12">DNA-(apurinic or apyrimidinic site) lyase</fullName>
    </alternativeName>
</protein>
<keyword evidence="14" id="KW-0540">Nuclease</keyword>
<keyword evidence="11 12" id="KW-0326">Glycosidase</keyword>
<evidence type="ECO:0000256" key="2">
    <source>
        <dbReference type="ARBA" id="ARBA00022485"/>
    </source>
</evidence>
<keyword evidence="10 12" id="KW-0456">Lyase</keyword>
<comment type="similarity">
    <text evidence="1 12">Belongs to the Nth/MutY family.</text>
</comment>
<evidence type="ECO:0000256" key="4">
    <source>
        <dbReference type="ARBA" id="ARBA00022763"/>
    </source>
</evidence>
<evidence type="ECO:0000259" key="13">
    <source>
        <dbReference type="SMART" id="SM00478"/>
    </source>
</evidence>
<dbReference type="PROSITE" id="PS00764">
    <property type="entry name" value="ENDONUCLEASE_III_1"/>
    <property type="match status" value="1"/>
</dbReference>
<dbReference type="GO" id="GO:0046872">
    <property type="term" value="F:metal ion binding"/>
    <property type="evidence" value="ECO:0007669"/>
    <property type="project" value="UniProtKB-KW"/>
</dbReference>
<dbReference type="FunFam" id="1.10.340.30:FF:000001">
    <property type="entry name" value="Endonuclease III"/>
    <property type="match status" value="1"/>
</dbReference>
<dbReference type="Pfam" id="PF00633">
    <property type="entry name" value="HHH"/>
    <property type="match status" value="1"/>
</dbReference>
<feature type="binding site" evidence="12">
    <location>
        <position position="199"/>
    </location>
    <ligand>
        <name>[4Fe-4S] cluster</name>
        <dbReference type="ChEBI" id="CHEBI:49883"/>
    </ligand>
</feature>
<dbReference type="GO" id="GO:0051539">
    <property type="term" value="F:4 iron, 4 sulfur cluster binding"/>
    <property type="evidence" value="ECO:0007669"/>
    <property type="project" value="UniProtKB-UniRule"/>
</dbReference>
<dbReference type="AlphaFoldDB" id="A0A832LWA7"/>
<dbReference type="PIRSF" id="PIRSF001435">
    <property type="entry name" value="Nth"/>
    <property type="match status" value="1"/>
</dbReference>
<evidence type="ECO:0000256" key="5">
    <source>
        <dbReference type="ARBA" id="ARBA00022801"/>
    </source>
</evidence>
<evidence type="ECO:0000256" key="1">
    <source>
        <dbReference type="ARBA" id="ARBA00008343"/>
    </source>
</evidence>
<dbReference type="InterPro" id="IPR000445">
    <property type="entry name" value="HhH_motif"/>
</dbReference>
<feature type="binding site" evidence="12">
    <location>
        <position position="205"/>
    </location>
    <ligand>
        <name>[4Fe-4S] cluster</name>
        <dbReference type="ChEBI" id="CHEBI:49883"/>
    </ligand>
</feature>
<comment type="function">
    <text evidence="12">DNA repair enzyme that has both DNA N-glycosylase activity and AP-lyase activity. The DNA N-glycosylase activity releases various damaged pyrimidines from DNA by cleaving the N-glycosidic bond, leaving an AP (apurinic/apyrimidinic) site. The AP-lyase activity cleaves the phosphodiester bond 3' to the AP site by a beta-elimination, leaving a 3'-terminal unsaturated sugar and a product with a terminal 5'-phosphate.</text>
</comment>
<dbReference type="InterPro" id="IPR003651">
    <property type="entry name" value="Endonuclease3_FeS-loop_motif"/>
</dbReference>
<keyword evidence="9 12" id="KW-0234">DNA repair</keyword>
<dbReference type="GO" id="GO:0003677">
    <property type="term" value="F:DNA binding"/>
    <property type="evidence" value="ECO:0007669"/>
    <property type="project" value="UniProtKB-UniRule"/>
</dbReference>
<dbReference type="SMART" id="SM00525">
    <property type="entry name" value="FES"/>
    <property type="match status" value="1"/>
</dbReference>
<comment type="catalytic activity">
    <reaction evidence="12">
        <text>2'-deoxyribonucleotide-(2'-deoxyribose 5'-phosphate)-2'-deoxyribonucleotide-DNA = a 3'-end 2'-deoxyribonucleotide-(2,3-dehydro-2,3-deoxyribose 5'-phosphate)-DNA + a 5'-end 5'-phospho-2'-deoxyribonucleoside-DNA + H(+)</text>
        <dbReference type="Rhea" id="RHEA:66592"/>
        <dbReference type="Rhea" id="RHEA-COMP:13180"/>
        <dbReference type="Rhea" id="RHEA-COMP:16897"/>
        <dbReference type="Rhea" id="RHEA-COMP:17067"/>
        <dbReference type="ChEBI" id="CHEBI:15378"/>
        <dbReference type="ChEBI" id="CHEBI:136412"/>
        <dbReference type="ChEBI" id="CHEBI:157695"/>
        <dbReference type="ChEBI" id="CHEBI:167181"/>
        <dbReference type="EC" id="4.2.99.18"/>
    </reaction>
</comment>
<dbReference type="InterPro" id="IPR004035">
    <property type="entry name" value="Endouclease-III_FeS-bd_BS"/>
</dbReference>
<dbReference type="PANTHER" id="PTHR10359">
    <property type="entry name" value="A/G-SPECIFIC ADENINE GLYCOSYLASE/ENDONUCLEASE III"/>
    <property type="match status" value="1"/>
</dbReference>
<keyword evidence="4 12" id="KW-0227">DNA damage</keyword>
<dbReference type="EMBL" id="DSZU01000133">
    <property type="protein sequence ID" value="HGV55853.1"/>
    <property type="molecule type" value="Genomic_DNA"/>
</dbReference>
<evidence type="ECO:0000256" key="8">
    <source>
        <dbReference type="ARBA" id="ARBA00023125"/>
    </source>
</evidence>
<feature type="binding site" evidence="12">
    <location>
        <position position="196"/>
    </location>
    <ligand>
        <name>[4Fe-4S] cluster</name>
        <dbReference type="ChEBI" id="CHEBI:49883"/>
    </ligand>
</feature>
<dbReference type="GO" id="GO:0140078">
    <property type="term" value="F:class I DNA-(apurinic or apyrimidinic site) endonuclease activity"/>
    <property type="evidence" value="ECO:0007669"/>
    <property type="project" value="UniProtKB-EC"/>
</dbReference>
<proteinExistence type="inferred from homology"/>
<evidence type="ECO:0000256" key="6">
    <source>
        <dbReference type="ARBA" id="ARBA00023004"/>
    </source>
</evidence>
<dbReference type="SMART" id="SM00478">
    <property type="entry name" value="ENDO3c"/>
    <property type="match status" value="1"/>
</dbReference>
<dbReference type="InterPro" id="IPR023170">
    <property type="entry name" value="HhH_base_excis_C"/>
</dbReference>
<dbReference type="Gene3D" id="1.10.340.30">
    <property type="entry name" value="Hypothetical protein, domain 2"/>
    <property type="match status" value="1"/>
</dbReference>
<evidence type="ECO:0000256" key="9">
    <source>
        <dbReference type="ARBA" id="ARBA00023204"/>
    </source>
</evidence>
<keyword evidence="5 12" id="KW-0378">Hydrolase</keyword>
<organism evidence="14">
    <name type="scientific">Caldimicrobium thiodismutans</name>
    <dbReference type="NCBI Taxonomy" id="1653476"/>
    <lineage>
        <taxon>Bacteria</taxon>
        <taxon>Pseudomonadati</taxon>
        <taxon>Thermodesulfobacteriota</taxon>
        <taxon>Thermodesulfobacteria</taxon>
        <taxon>Thermodesulfobacteriales</taxon>
        <taxon>Thermodesulfobacteriaceae</taxon>
        <taxon>Caldimicrobium</taxon>
    </lineage>
</organism>
<keyword evidence="3 12" id="KW-0479">Metal-binding</keyword>
<comment type="caution">
    <text evidence="14">The sequence shown here is derived from an EMBL/GenBank/DDBJ whole genome shotgun (WGS) entry which is preliminary data.</text>
</comment>
<dbReference type="HAMAP" id="MF_00942">
    <property type="entry name" value="Nth"/>
    <property type="match status" value="1"/>
</dbReference>
<keyword evidence="8 12" id="KW-0238">DNA-binding</keyword>
<reference evidence="14" key="1">
    <citation type="journal article" date="2020" name="mSystems">
        <title>Genome- and Community-Level Interaction Insights into Carbon Utilization and Element Cycling Functions of Hydrothermarchaeota in Hydrothermal Sediment.</title>
        <authorList>
            <person name="Zhou Z."/>
            <person name="Liu Y."/>
            <person name="Xu W."/>
            <person name="Pan J."/>
            <person name="Luo Z.H."/>
            <person name="Li M."/>
        </authorList>
    </citation>
    <scope>NUCLEOTIDE SEQUENCE [LARGE SCALE GENOMIC DNA]</scope>
    <source>
        <strain evidence="14">SpSt-605</strain>
    </source>
</reference>
<keyword evidence="14" id="KW-0255">Endonuclease</keyword>
<dbReference type="NCBIfam" id="TIGR01083">
    <property type="entry name" value="nth"/>
    <property type="match status" value="1"/>
</dbReference>
<dbReference type="PROSITE" id="PS01155">
    <property type="entry name" value="ENDONUCLEASE_III_2"/>
    <property type="match status" value="1"/>
</dbReference>
<feature type="domain" description="HhH-GPD" evidence="13">
    <location>
        <begin position="39"/>
        <end position="187"/>
    </location>
</feature>
<comment type="cofactor">
    <cofactor evidence="12">
        <name>[4Fe-4S] cluster</name>
        <dbReference type="ChEBI" id="CHEBI:49883"/>
    </cofactor>
    <text evidence="12">Binds 1 [4Fe-4S] cluster.</text>
</comment>
<dbReference type="FunFam" id="1.10.1670.10:FF:000001">
    <property type="entry name" value="Endonuclease III"/>
    <property type="match status" value="1"/>
</dbReference>
<evidence type="ECO:0000256" key="11">
    <source>
        <dbReference type="ARBA" id="ARBA00023295"/>
    </source>
</evidence>
<gene>
    <name evidence="12 14" type="primary">nth</name>
    <name evidence="14" type="ORF">ENT73_07245</name>
</gene>
<accession>A0A832LWA7</accession>
<evidence type="ECO:0000256" key="10">
    <source>
        <dbReference type="ARBA" id="ARBA00023239"/>
    </source>
</evidence>
<evidence type="ECO:0000256" key="12">
    <source>
        <dbReference type="HAMAP-Rule" id="MF_00942"/>
    </source>
</evidence>
<name>A0A832LWA7_9BACT</name>
<feature type="binding site" evidence="12">
    <location>
        <position position="189"/>
    </location>
    <ligand>
        <name>[4Fe-4S] cluster</name>
        <dbReference type="ChEBI" id="CHEBI:49883"/>
    </ligand>
</feature>
<dbReference type="Pfam" id="PF00730">
    <property type="entry name" value="HhH-GPD"/>
    <property type="match status" value="1"/>
</dbReference>
<dbReference type="InterPro" id="IPR004036">
    <property type="entry name" value="Endonuclease-III-like_CS2"/>
</dbReference>
<dbReference type="GO" id="GO:0019104">
    <property type="term" value="F:DNA N-glycosylase activity"/>
    <property type="evidence" value="ECO:0007669"/>
    <property type="project" value="UniProtKB-UniRule"/>
</dbReference>
<evidence type="ECO:0000256" key="7">
    <source>
        <dbReference type="ARBA" id="ARBA00023014"/>
    </source>
</evidence>
<dbReference type="InterPro" id="IPR005759">
    <property type="entry name" value="Nth"/>
</dbReference>
<dbReference type="Gene3D" id="1.10.1670.10">
    <property type="entry name" value="Helix-hairpin-Helix base-excision DNA repair enzymes (C-terminal)"/>
    <property type="match status" value="1"/>
</dbReference>
<evidence type="ECO:0000256" key="3">
    <source>
        <dbReference type="ARBA" id="ARBA00022723"/>
    </source>
</evidence>